<keyword evidence="4 6" id="KW-0811">Translocation</keyword>
<dbReference type="Pfam" id="PF02556">
    <property type="entry name" value="SecB"/>
    <property type="match status" value="1"/>
</dbReference>
<reference evidence="9" key="1">
    <citation type="submission" date="2016-10" db="EMBL/GenBank/DDBJ databases">
        <authorList>
            <person name="Varghese N."/>
            <person name="Submissions S."/>
        </authorList>
    </citation>
    <scope>NUCLEOTIDE SEQUENCE [LARGE SCALE GENOMIC DNA]</scope>
    <source>
        <strain evidence="9">S6-262</strain>
    </source>
</reference>
<evidence type="ECO:0000256" key="3">
    <source>
        <dbReference type="ARBA" id="ARBA00022927"/>
    </source>
</evidence>
<evidence type="ECO:0000256" key="2">
    <source>
        <dbReference type="ARBA" id="ARBA00022448"/>
    </source>
</evidence>
<dbReference type="PANTHER" id="PTHR36918">
    <property type="match status" value="1"/>
</dbReference>
<evidence type="ECO:0000313" key="8">
    <source>
        <dbReference type="EMBL" id="SEM39550.1"/>
    </source>
</evidence>
<dbReference type="HAMAP" id="MF_00821">
    <property type="entry name" value="SecB"/>
    <property type="match status" value="1"/>
</dbReference>
<evidence type="ECO:0000256" key="1">
    <source>
        <dbReference type="ARBA" id="ARBA00009990"/>
    </source>
</evidence>
<feature type="region of interest" description="Disordered" evidence="7">
    <location>
        <begin position="1"/>
        <end position="22"/>
    </location>
</feature>
<dbReference type="AlphaFoldDB" id="A0A1H7Y0E2"/>
<dbReference type="GO" id="GO:0006457">
    <property type="term" value="P:protein folding"/>
    <property type="evidence" value="ECO:0007669"/>
    <property type="project" value="UniProtKB-UniRule"/>
</dbReference>
<name>A0A1H7Y0E2_9SPHN</name>
<organism evidence="8 9">
    <name type="scientific">Sphingomonas gellani</name>
    <dbReference type="NCBI Taxonomy" id="1166340"/>
    <lineage>
        <taxon>Bacteria</taxon>
        <taxon>Pseudomonadati</taxon>
        <taxon>Pseudomonadota</taxon>
        <taxon>Alphaproteobacteria</taxon>
        <taxon>Sphingomonadales</taxon>
        <taxon>Sphingomonadaceae</taxon>
        <taxon>Sphingomonas</taxon>
    </lineage>
</organism>
<dbReference type="GO" id="GO:0051082">
    <property type="term" value="F:unfolded protein binding"/>
    <property type="evidence" value="ECO:0007669"/>
    <property type="project" value="InterPro"/>
</dbReference>
<dbReference type="OrthoDB" id="9795145at2"/>
<dbReference type="GO" id="GO:0015031">
    <property type="term" value="P:protein transport"/>
    <property type="evidence" value="ECO:0007669"/>
    <property type="project" value="UniProtKB-UniRule"/>
</dbReference>
<dbReference type="InterPro" id="IPR035958">
    <property type="entry name" value="SecB-like_sf"/>
</dbReference>
<comment type="similarity">
    <text evidence="1 6">Belongs to the SecB family.</text>
</comment>
<keyword evidence="3 6" id="KW-0653">Protein transport</keyword>
<keyword evidence="5 6" id="KW-0143">Chaperone</keyword>
<dbReference type="Gene3D" id="3.10.420.10">
    <property type="entry name" value="SecB-like"/>
    <property type="match status" value="1"/>
</dbReference>
<dbReference type="NCBIfam" id="TIGR00809">
    <property type="entry name" value="secB"/>
    <property type="match status" value="1"/>
</dbReference>
<dbReference type="PRINTS" id="PR01594">
    <property type="entry name" value="SECBCHAPRONE"/>
</dbReference>
<dbReference type="EMBL" id="FOCF01000001">
    <property type="protein sequence ID" value="SEM39550.1"/>
    <property type="molecule type" value="Genomic_DNA"/>
</dbReference>
<accession>A0A1H7Y0E2</accession>
<proteinExistence type="inferred from homology"/>
<dbReference type="InterPro" id="IPR003708">
    <property type="entry name" value="SecB"/>
</dbReference>
<evidence type="ECO:0000256" key="6">
    <source>
        <dbReference type="HAMAP-Rule" id="MF_00821"/>
    </source>
</evidence>
<keyword evidence="9" id="KW-1185">Reference proteome</keyword>
<gene>
    <name evidence="6" type="primary">secB</name>
    <name evidence="8" type="ORF">SAMN05192583_0031</name>
</gene>
<protein>
    <recommendedName>
        <fullName evidence="6">Protein-export protein SecB</fullName>
    </recommendedName>
</protein>
<sequence length="170" mass="18166">MADDFDFGASTGQTPLANGADTSPAAGLISQYIKDLSFENPNAPAVYQNQNAPAVDVQFNIGGSQVGDEVHELILKIEVRAESDGKVAFIVDLSYAGLFGFRNVPADQIQPFLLTEGPRLLFPFARRVLADAVRDGGFPPLLLEPIDFNALYMQSQDAQSGQTSGTMGQA</sequence>
<dbReference type="GO" id="GO:0005737">
    <property type="term" value="C:cytoplasm"/>
    <property type="evidence" value="ECO:0007669"/>
    <property type="project" value="UniProtKB-SubCell"/>
</dbReference>
<dbReference type="STRING" id="1166340.SAMN05192583_0031"/>
<dbReference type="SUPFAM" id="SSF54611">
    <property type="entry name" value="SecB-like"/>
    <property type="match status" value="1"/>
</dbReference>
<evidence type="ECO:0000256" key="5">
    <source>
        <dbReference type="ARBA" id="ARBA00023186"/>
    </source>
</evidence>
<dbReference type="GO" id="GO:0051262">
    <property type="term" value="P:protein tetramerization"/>
    <property type="evidence" value="ECO:0007669"/>
    <property type="project" value="InterPro"/>
</dbReference>
<dbReference type="PANTHER" id="PTHR36918:SF1">
    <property type="entry name" value="PROTEIN-EXPORT PROTEIN SECB"/>
    <property type="match status" value="1"/>
</dbReference>
<keyword evidence="2 6" id="KW-0813">Transport</keyword>
<evidence type="ECO:0000313" key="9">
    <source>
        <dbReference type="Proteomes" id="UP000199206"/>
    </source>
</evidence>
<evidence type="ECO:0000256" key="4">
    <source>
        <dbReference type="ARBA" id="ARBA00023010"/>
    </source>
</evidence>
<comment type="subcellular location">
    <subcellularLocation>
        <location evidence="6">Cytoplasm</location>
    </subcellularLocation>
</comment>
<dbReference type="RefSeq" id="WP_093663480.1">
    <property type="nucleotide sequence ID" value="NZ_FOCF01000001.1"/>
</dbReference>
<dbReference type="Proteomes" id="UP000199206">
    <property type="component" value="Unassembled WGS sequence"/>
</dbReference>
<evidence type="ECO:0000256" key="7">
    <source>
        <dbReference type="SAM" id="MobiDB-lite"/>
    </source>
</evidence>
<comment type="function">
    <text evidence="6">One of the proteins required for the normal export of preproteins out of the cell cytoplasm. It is a molecular chaperone that binds to a subset of precursor proteins, maintaining them in a translocation-competent state. It also specifically binds to its receptor SecA.</text>
</comment>
<keyword evidence="6" id="KW-0963">Cytoplasm</keyword>
<comment type="subunit">
    <text evidence="6">Homotetramer, a dimer of dimers. One homotetramer interacts with 1 SecA dimer.</text>
</comment>
<dbReference type="NCBIfam" id="NF004392">
    <property type="entry name" value="PRK05751.1-3"/>
    <property type="match status" value="1"/>
</dbReference>